<name>A0A9W6TVI6_9STRA</name>
<proteinExistence type="predicted"/>
<accession>A0A9W6TVI6</accession>
<comment type="caution">
    <text evidence="1">The sequence shown here is derived from an EMBL/GenBank/DDBJ whole genome shotgun (WGS) entry which is preliminary data.</text>
</comment>
<organism evidence="1 2">
    <name type="scientific">Phytophthora lilii</name>
    <dbReference type="NCBI Taxonomy" id="2077276"/>
    <lineage>
        <taxon>Eukaryota</taxon>
        <taxon>Sar</taxon>
        <taxon>Stramenopiles</taxon>
        <taxon>Oomycota</taxon>
        <taxon>Peronosporomycetes</taxon>
        <taxon>Peronosporales</taxon>
        <taxon>Peronosporaceae</taxon>
        <taxon>Phytophthora</taxon>
    </lineage>
</organism>
<dbReference type="Proteomes" id="UP001165083">
    <property type="component" value="Unassembled WGS sequence"/>
</dbReference>
<dbReference type="OrthoDB" id="116992at2759"/>
<keyword evidence="2" id="KW-1185">Reference proteome</keyword>
<evidence type="ECO:0000313" key="2">
    <source>
        <dbReference type="Proteomes" id="UP001165083"/>
    </source>
</evidence>
<sequence>MEASLSSGDVVTNEYSGDVGTRDWLELPVSTLVLSLNQHWWSQTNTCFKQSRSTPNSSFCRYGFPKEPVTDTKFTASGVKMSRPIGHEYVNGFNDVLMATFKCNHDIQVLLGGQEATHRIHYCCKPQRRFDSPVAIALGAFKRRQERERLENSPTGGGAKEKLANARKRVASMVYSVTNRQEAAGPLAALYYSYRGSCCYSSAGCISLPLEDSVRQLCASDEYSCRLVKECDSSGSCNFHAVSSLDDYIYRPRSLTDVNLYQFTMRYFRKQDKHANDAPLPFLRDHRLCKGILEGSDAVFVWLQRREERQDAQADRKQQAIHTLKKQEKEEELYRIEA</sequence>
<dbReference type="EMBL" id="BSXW01000386">
    <property type="protein sequence ID" value="GMF20834.1"/>
    <property type="molecule type" value="Genomic_DNA"/>
</dbReference>
<protein>
    <submittedName>
        <fullName evidence="1">Unnamed protein product</fullName>
    </submittedName>
</protein>
<dbReference type="AlphaFoldDB" id="A0A9W6TVI6"/>
<evidence type="ECO:0000313" key="1">
    <source>
        <dbReference type="EMBL" id="GMF20834.1"/>
    </source>
</evidence>
<reference evidence="1" key="1">
    <citation type="submission" date="2023-04" db="EMBL/GenBank/DDBJ databases">
        <title>Phytophthora lilii NBRC 32176.</title>
        <authorList>
            <person name="Ichikawa N."/>
            <person name="Sato H."/>
            <person name="Tonouchi N."/>
        </authorList>
    </citation>
    <scope>NUCLEOTIDE SEQUENCE</scope>
    <source>
        <strain evidence="1">NBRC 32176</strain>
    </source>
</reference>
<gene>
    <name evidence="1" type="ORF">Plil01_000815400</name>
</gene>